<name>A0AAD4TFF4_9MAGN</name>
<evidence type="ECO:0000256" key="2">
    <source>
        <dbReference type="ARBA" id="ARBA00022759"/>
    </source>
</evidence>
<dbReference type="Proteomes" id="UP001202328">
    <property type="component" value="Unassembled WGS sequence"/>
</dbReference>
<dbReference type="GO" id="GO:0003676">
    <property type="term" value="F:nucleic acid binding"/>
    <property type="evidence" value="ECO:0007669"/>
    <property type="project" value="InterPro"/>
</dbReference>
<dbReference type="InterPro" id="IPR035437">
    <property type="entry name" value="SNase_OB-fold_sf"/>
</dbReference>
<dbReference type="PANTHER" id="PTHR12302">
    <property type="entry name" value="EBNA2 BINDING PROTEIN P100"/>
    <property type="match status" value="1"/>
</dbReference>
<keyword evidence="6" id="KW-1185">Reference proteome</keyword>
<sequence length="354" mass="39322">MGNALRVLYKNCCEPTTQEANQYQYGVPPPSANQYQYGVAPPTAGGGGGGGVSALAHDLNQFQNTSQVPEGLSQLVVSSKKAQANWYTKLLQTWKEAKPAPKTPEQASRLVIQTLKHHQKADVEGLLKYYGLPLPHNLVEVPSVVVNPTSRPQGVKFELHTLPVDAKAIPDGDTLTVYVSAADPREAPNVPKAVHVAASQRAKARAIRDYPKADALHKTIIDAGYRVLSGSNNEDILAKKYRVRFRGIDCPESKMPFGQEAKQELTKLVQGKCLLIHAYEEDRYGRIVGDIYCNGKFVQEVMLKKGCAWHYAAYDKRPELAKWEKEARAARVGLWAATNPQEPWEWRKNKRGRN</sequence>
<dbReference type="InterPro" id="IPR002071">
    <property type="entry name" value="Thermonucl_AS"/>
</dbReference>
<dbReference type="GO" id="GO:0016787">
    <property type="term" value="F:hydrolase activity"/>
    <property type="evidence" value="ECO:0007669"/>
    <property type="project" value="UniProtKB-KW"/>
</dbReference>
<dbReference type="PROSITE" id="PS01284">
    <property type="entry name" value="TNASE_2"/>
    <property type="match status" value="1"/>
</dbReference>
<feature type="domain" description="TNase-like" evidence="4">
    <location>
        <begin position="160"/>
        <end position="337"/>
    </location>
</feature>
<comment type="caution">
    <text evidence="5">The sequence shown here is derived from an EMBL/GenBank/DDBJ whole genome shotgun (WGS) entry which is preliminary data.</text>
</comment>
<evidence type="ECO:0000259" key="4">
    <source>
        <dbReference type="PROSITE" id="PS50830"/>
    </source>
</evidence>
<dbReference type="EMBL" id="JAJJMB010001184">
    <property type="protein sequence ID" value="KAI3958153.1"/>
    <property type="molecule type" value="Genomic_DNA"/>
</dbReference>
<keyword evidence="2" id="KW-0255">Endonuclease</keyword>
<dbReference type="GO" id="GO:0004519">
    <property type="term" value="F:endonuclease activity"/>
    <property type="evidence" value="ECO:0007669"/>
    <property type="project" value="UniProtKB-KW"/>
</dbReference>
<keyword evidence="1" id="KW-0540">Nuclease</keyword>
<dbReference type="GO" id="GO:0005737">
    <property type="term" value="C:cytoplasm"/>
    <property type="evidence" value="ECO:0007669"/>
    <property type="project" value="TreeGrafter"/>
</dbReference>
<dbReference type="Pfam" id="PF00565">
    <property type="entry name" value="SNase"/>
    <property type="match status" value="1"/>
</dbReference>
<evidence type="ECO:0000313" key="5">
    <source>
        <dbReference type="EMBL" id="KAI3958153.1"/>
    </source>
</evidence>
<evidence type="ECO:0000256" key="1">
    <source>
        <dbReference type="ARBA" id="ARBA00022722"/>
    </source>
</evidence>
<reference evidence="5" key="1">
    <citation type="submission" date="2022-04" db="EMBL/GenBank/DDBJ databases">
        <title>A functionally conserved STORR gene fusion in Papaver species that diverged 16.8 million years ago.</title>
        <authorList>
            <person name="Catania T."/>
        </authorList>
    </citation>
    <scope>NUCLEOTIDE SEQUENCE</scope>
    <source>
        <strain evidence="5">S-188037</strain>
    </source>
</reference>
<evidence type="ECO:0000256" key="3">
    <source>
        <dbReference type="ARBA" id="ARBA00022801"/>
    </source>
</evidence>
<dbReference type="SUPFAM" id="SSF50199">
    <property type="entry name" value="Staphylococcal nuclease"/>
    <property type="match status" value="1"/>
</dbReference>
<dbReference type="AlphaFoldDB" id="A0AAD4TFF4"/>
<keyword evidence="3" id="KW-0378">Hydrolase</keyword>
<protein>
    <recommendedName>
        <fullName evidence="4">TNase-like domain-containing protein</fullName>
    </recommendedName>
</protein>
<accession>A0AAD4TFF4</accession>
<dbReference type="PANTHER" id="PTHR12302:SF3">
    <property type="entry name" value="SERINE_THREONINE-PROTEIN KINASE 31"/>
    <property type="match status" value="1"/>
</dbReference>
<gene>
    <name evidence="5" type="ORF">MKW98_020795</name>
</gene>
<organism evidence="5 6">
    <name type="scientific">Papaver atlanticum</name>
    <dbReference type="NCBI Taxonomy" id="357466"/>
    <lineage>
        <taxon>Eukaryota</taxon>
        <taxon>Viridiplantae</taxon>
        <taxon>Streptophyta</taxon>
        <taxon>Embryophyta</taxon>
        <taxon>Tracheophyta</taxon>
        <taxon>Spermatophyta</taxon>
        <taxon>Magnoliopsida</taxon>
        <taxon>Ranunculales</taxon>
        <taxon>Papaveraceae</taxon>
        <taxon>Papaveroideae</taxon>
        <taxon>Papaver</taxon>
    </lineage>
</organism>
<dbReference type="InterPro" id="IPR016071">
    <property type="entry name" value="Staphylococal_nuclease_OB-fold"/>
</dbReference>
<dbReference type="SMART" id="SM00318">
    <property type="entry name" value="SNc"/>
    <property type="match status" value="1"/>
</dbReference>
<dbReference type="PROSITE" id="PS50830">
    <property type="entry name" value="TNASE_3"/>
    <property type="match status" value="1"/>
</dbReference>
<dbReference type="Gene3D" id="2.40.50.90">
    <property type="match status" value="1"/>
</dbReference>
<evidence type="ECO:0000313" key="6">
    <source>
        <dbReference type="Proteomes" id="UP001202328"/>
    </source>
</evidence>
<proteinExistence type="predicted"/>